<comment type="caution">
    <text evidence="7">The sequence shown here is derived from an EMBL/GenBank/DDBJ whole genome shotgun (WGS) entry which is preliminary data.</text>
</comment>
<evidence type="ECO:0000256" key="5">
    <source>
        <dbReference type="ARBA" id="ARBA00023237"/>
    </source>
</evidence>
<dbReference type="PANTHER" id="PTHR38776:SF1">
    <property type="entry name" value="MLTA-INTERACTING PROTEIN-RELATED"/>
    <property type="match status" value="1"/>
</dbReference>
<proteinExistence type="inferred from homology"/>
<gene>
    <name evidence="7" type="ORF">FJQ54_03550</name>
</gene>
<evidence type="ECO:0000313" key="8">
    <source>
        <dbReference type="Proteomes" id="UP000319897"/>
    </source>
</evidence>
<dbReference type="Proteomes" id="UP000319897">
    <property type="component" value="Unassembled WGS sequence"/>
</dbReference>
<evidence type="ECO:0000313" key="7">
    <source>
        <dbReference type="EMBL" id="TPE63929.1"/>
    </source>
</evidence>
<dbReference type="RefSeq" id="WP_140926909.1">
    <property type="nucleotide sequence ID" value="NZ_VFSU01000011.1"/>
</dbReference>
<keyword evidence="5" id="KW-0998">Cell outer membrane</keyword>
<reference evidence="7 8" key="1">
    <citation type="submission" date="2019-06" db="EMBL/GenBank/DDBJ databases">
        <authorList>
            <person name="Lee I."/>
            <person name="Jang G.I."/>
            <person name="Hwang C.Y."/>
        </authorList>
    </citation>
    <scope>NUCLEOTIDE SEQUENCE [LARGE SCALE GENOMIC DNA]</scope>
    <source>
        <strain evidence="7 8">PAMC 28131</strain>
    </source>
</reference>
<dbReference type="InterPro" id="IPR010583">
    <property type="entry name" value="MipA"/>
</dbReference>
<feature type="chain" id="PRO_5021409395" evidence="6">
    <location>
        <begin position="40"/>
        <end position="296"/>
    </location>
</feature>
<protein>
    <submittedName>
        <fullName evidence="7">MipA/OmpV family protein</fullName>
    </submittedName>
</protein>
<dbReference type="GO" id="GO:0009279">
    <property type="term" value="C:cell outer membrane"/>
    <property type="evidence" value="ECO:0007669"/>
    <property type="project" value="UniProtKB-SubCell"/>
</dbReference>
<evidence type="ECO:0000256" key="3">
    <source>
        <dbReference type="ARBA" id="ARBA00022729"/>
    </source>
</evidence>
<feature type="signal peptide" evidence="6">
    <location>
        <begin position="1"/>
        <end position="39"/>
    </location>
</feature>
<dbReference type="EMBL" id="VFSU01000011">
    <property type="protein sequence ID" value="TPE63929.1"/>
    <property type="molecule type" value="Genomic_DNA"/>
</dbReference>
<evidence type="ECO:0000256" key="1">
    <source>
        <dbReference type="ARBA" id="ARBA00004442"/>
    </source>
</evidence>
<name>A0A501XU02_9SPHN</name>
<keyword evidence="4" id="KW-0472">Membrane</keyword>
<dbReference type="AlphaFoldDB" id="A0A501XU02"/>
<accession>A0A501XU02</accession>
<organism evidence="7 8">
    <name type="scientific">Sandaracinobacter neustonicus</name>
    <dbReference type="NCBI Taxonomy" id="1715348"/>
    <lineage>
        <taxon>Bacteria</taxon>
        <taxon>Pseudomonadati</taxon>
        <taxon>Pseudomonadota</taxon>
        <taxon>Alphaproteobacteria</taxon>
        <taxon>Sphingomonadales</taxon>
        <taxon>Sphingosinicellaceae</taxon>
        <taxon>Sandaracinobacter</taxon>
    </lineage>
</organism>
<dbReference type="Pfam" id="PF06629">
    <property type="entry name" value="MipA"/>
    <property type="match status" value="1"/>
</dbReference>
<keyword evidence="8" id="KW-1185">Reference proteome</keyword>
<keyword evidence="3 6" id="KW-0732">Signal</keyword>
<comment type="similarity">
    <text evidence="2">Belongs to the MipA/OmpV family.</text>
</comment>
<evidence type="ECO:0000256" key="2">
    <source>
        <dbReference type="ARBA" id="ARBA00005722"/>
    </source>
</evidence>
<comment type="subcellular location">
    <subcellularLocation>
        <location evidence="1">Cell outer membrane</location>
    </subcellularLocation>
</comment>
<evidence type="ECO:0000256" key="6">
    <source>
        <dbReference type="SAM" id="SignalP"/>
    </source>
</evidence>
<evidence type="ECO:0000256" key="4">
    <source>
        <dbReference type="ARBA" id="ARBA00023136"/>
    </source>
</evidence>
<sequence>MPTTATPIEHPAFARPRTRTRLTALALLSVAVWHGPALAQQPPAEGPPAEAPDDNMPGGWLGWIIGPSSPGQGNQFNLGVGGAYMPAYMGAKDYRFQPLPTVDIKYGRFFLTFQDGLGANFINNENITIGAGLTIADNYRSKDVPDGIGGLSFGLGARGFVTLRQFGFEATTGVTKIITGSTGGVLADFNLSRPVMVNERLFINPTIGARWANGRHNNRYFGINAQQSEASGLAEFSTGSGMLDAKFDVGVQYRLTEHLGLGVVGGVTTLLGDVKNSPIVEKKTAPYAIGFISYSF</sequence>
<dbReference type="PANTHER" id="PTHR38776">
    <property type="entry name" value="MLTA-INTERACTING PROTEIN-RELATED"/>
    <property type="match status" value="1"/>
</dbReference>
<dbReference type="OrthoDB" id="5462484at2"/>